<evidence type="ECO:0000313" key="2">
    <source>
        <dbReference type="Proteomes" id="UP001497444"/>
    </source>
</evidence>
<gene>
    <name evidence="1" type="ORF">CSSPJE1EN1_LOCUS4150</name>
</gene>
<dbReference type="Proteomes" id="UP001497444">
    <property type="component" value="Chromosome 11"/>
</dbReference>
<protein>
    <submittedName>
        <fullName evidence="1">Uncharacterized protein</fullName>
    </submittedName>
</protein>
<evidence type="ECO:0000313" key="1">
    <source>
        <dbReference type="EMBL" id="CAK9258672.1"/>
    </source>
</evidence>
<dbReference type="EMBL" id="OZ020106">
    <property type="protein sequence ID" value="CAK9258672.1"/>
    <property type="molecule type" value="Genomic_DNA"/>
</dbReference>
<accession>A0ABP0VZC6</accession>
<keyword evidence="2" id="KW-1185">Reference proteome</keyword>
<name>A0ABP0VZC6_9BRYO</name>
<proteinExistence type="predicted"/>
<reference evidence="1" key="1">
    <citation type="submission" date="2024-02" db="EMBL/GenBank/DDBJ databases">
        <authorList>
            <consortium name="ELIXIR-Norway"/>
            <consortium name="Elixir Norway"/>
        </authorList>
    </citation>
    <scope>NUCLEOTIDE SEQUENCE</scope>
</reference>
<sequence length="85" mass="9688">MDMPKIKLELETQQFEDTKAKAEDHGYRGATSSAGRHANPFAANFSSMRILKSDYVQYPEPTKGDRRFAAVIECNMLLRLTVFDM</sequence>
<organism evidence="1 2">
    <name type="scientific">Sphagnum jensenii</name>
    <dbReference type="NCBI Taxonomy" id="128206"/>
    <lineage>
        <taxon>Eukaryota</taxon>
        <taxon>Viridiplantae</taxon>
        <taxon>Streptophyta</taxon>
        <taxon>Embryophyta</taxon>
        <taxon>Bryophyta</taxon>
        <taxon>Sphagnophytina</taxon>
        <taxon>Sphagnopsida</taxon>
        <taxon>Sphagnales</taxon>
        <taxon>Sphagnaceae</taxon>
        <taxon>Sphagnum</taxon>
    </lineage>
</organism>